<organism evidence="2 3">
    <name type="scientific">Candidatus Uhrbacteria bacterium CG_4_10_14_0_8_um_filter_58_22</name>
    <dbReference type="NCBI Taxonomy" id="1975029"/>
    <lineage>
        <taxon>Bacteria</taxon>
        <taxon>Candidatus Uhriibacteriota</taxon>
    </lineage>
</organism>
<evidence type="ECO:0000256" key="1">
    <source>
        <dbReference type="SAM" id="Phobius"/>
    </source>
</evidence>
<name>A0A2M7QAN7_9BACT</name>
<protein>
    <submittedName>
        <fullName evidence="2">Uncharacterized protein</fullName>
    </submittedName>
</protein>
<dbReference type="AlphaFoldDB" id="A0A2M7QAN7"/>
<keyword evidence="1" id="KW-0812">Transmembrane</keyword>
<keyword evidence="1" id="KW-1133">Transmembrane helix</keyword>
<dbReference type="Proteomes" id="UP000230973">
    <property type="component" value="Unassembled WGS sequence"/>
</dbReference>
<feature type="transmembrane region" description="Helical" evidence="1">
    <location>
        <begin position="189"/>
        <end position="209"/>
    </location>
</feature>
<evidence type="ECO:0000313" key="2">
    <source>
        <dbReference type="EMBL" id="PIY62609.1"/>
    </source>
</evidence>
<gene>
    <name evidence="2" type="ORF">COY93_02820</name>
</gene>
<feature type="transmembrane region" description="Helical" evidence="1">
    <location>
        <begin position="6"/>
        <end position="24"/>
    </location>
</feature>
<dbReference type="EMBL" id="PFLC01000034">
    <property type="protein sequence ID" value="PIY62609.1"/>
    <property type="molecule type" value="Genomic_DNA"/>
</dbReference>
<proteinExistence type="predicted"/>
<feature type="transmembrane region" description="Helical" evidence="1">
    <location>
        <begin position="242"/>
        <end position="264"/>
    </location>
</feature>
<feature type="transmembrane region" description="Helical" evidence="1">
    <location>
        <begin position="85"/>
        <end position="102"/>
    </location>
</feature>
<feature type="transmembrane region" description="Helical" evidence="1">
    <location>
        <begin position="114"/>
        <end position="142"/>
    </location>
</feature>
<feature type="transmembrane region" description="Helical" evidence="1">
    <location>
        <begin position="218"/>
        <end position="236"/>
    </location>
</feature>
<reference evidence="3" key="1">
    <citation type="submission" date="2017-09" db="EMBL/GenBank/DDBJ databases">
        <title>Depth-based differentiation of microbial function through sediment-hosted aquifers and enrichment of novel symbionts in the deep terrestrial subsurface.</title>
        <authorList>
            <person name="Probst A.J."/>
            <person name="Ladd B."/>
            <person name="Jarett J.K."/>
            <person name="Geller-Mcgrath D.E."/>
            <person name="Sieber C.M.K."/>
            <person name="Emerson J.B."/>
            <person name="Anantharaman K."/>
            <person name="Thomas B.C."/>
            <person name="Malmstrom R."/>
            <person name="Stieglmeier M."/>
            <person name="Klingl A."/>
            <person name="Woyke T."/>
            <person name="Ryan C.M."/>
            <person name="Banfield J.F."/>
        </authorList>
    </citation>
    <scope>NUCLEOTIDE SEQUENCE [LARGE SCALE GENOMIC DNA]</scope>
</reference>
<evidence type="ECO:0000313" key="3">
    <source>
        <dbReference type="Proteomes" id="UP000230973"/>
    </source>
</evidence>
<sequence length="279" mass="30730">METKKIALACFVGGTLCCLVAFLFTPKFWYLGLLAGGAGGYLGYEFRQVCRSVPMALRRAAEGTGWWLTEGIKEVRQWLRKPHPVIYSGVIAGLFFGVYWFVENLGHLPWLPLHILSCFFVVMIAIGVSTMATILILTGNSVSGFVAWEKESVPETDTSSDLGYGQALILTSQGIIVFGKFFGWTLWKYVAFGVFLIAKFAILAGWHLFRLIHSQKRVLCAIDGTLGGTVSYLWLAQSTGSLVQQLMLVFFGGLLGAAFGVLNWEVVSKRLLHLTADPS</sequence>
<accession>A0A2M7QAN7</accession>
<comment type="caution">
    <text evidence="2">The sequence shown here is derived from an EMBL/GenBank/DDBJ whole genome shotgun (WGS) entry which is preliminary data.</text>
</comment>
<keyword evidence="1" id="KW-0472">Membrane</keyword>